<feature type="transmembrane region" description="Helical" evidence="1">
    <location>
        <begin position="191"/>
        <end position="209"/>
    </location>
</feature>
<accession>A0ABR1Q9I7</accession>
<evidence type="ECO:0000313" key="3">
    <source>
        <dbReference type="Proteomes" id="UP001391051"/>
    </source>
</evidence>
<feature type="transmembrane region" description="Helical" evidence="1">
    <location>
        <begin position="135"/>
        <end position="153"/>
    </location>
</feature>
<protein>
    <submittedName>
        <fullName evidence="2">Uncharacterized protein</fullName>
    </submittedName>
</protein>
<keyword evidence="1" id="KW-0472">Membrane</keyword>
<keyword evidence="1" id="KW-0812">Transmembrane</keyword>
<keyword evidence="1" id="KW-1133">Transmembrane helix</keyword>
<keyword evidence="3" id="KW-1185">Reference proteome</keyword>
<comment type="caution">
    <text evidence="2">The sequence shown here is derived from an EMBL/GenBank/DDBJ whole genome shotgun (WGS) entry which is preliminary data.</text>
</comment>
<dbReference type="Proteomes" id="UP001391051">
    <property type="component" value="Unassembled WGS sequence"/>
</dbReference>
<reference evidence="2 3" key="1">
    <citation type="submission" date="2023-01" db="EMBL/GenBank/DDBJ databases">
        <title>Analysis of 21 Apiospora genomes using comparative genomics revels a genus with tremendous synthesis potential of carbohydrate active enzymes and secondary metabolites.</title>
        <authorList>
            <person name="Sorensen T."/>
        </authorList>
    </citation>
    <scope>NUCLEOTIDE SEQUENCE [LARGE SCALE GENOMIC DNA]</scope>
    <source>
        <strain evidence="2 3">CBS 24483</strain>
    </source>
</reference>
<sequence>MLLRCRHSSGDSALHRRGQESGWGADLWLRGDGCGAQSPGHVNCAWILVSQSTDSEYCPYDLLVSDHPLLGVDHCHHDNGFPLSPKLSITKYLKSQSDNQGVLRLAECGNNITPMTACETTGGTPVFLVNPVVCLWITVSWIIMSTIYSRVALKTQGGMIRENGSQARDPKCKTCFKDRVGKWLLIRGLRVLQFYLVLFYFMWSFFFIFNMETSLQAMIRREPSVDWTVGQIIALAVWVPVLFKLGFMLLYHEFAYTVNSRGRSFAAANIAISGRRCEKAELFQLPFQSYWLYHG</sequence>
<evidence type="ECO:0000313" key="2">
    <source>
        <dbReference type="EMBL" id="KAK7948746.1"/>
    </source>
</evidence>
<proteinExistence type="predicted"/>
<gene>
    <name evidence="2" type="ORF">PG986_009632</name>
</gene>
<evidence type="ECO:0000256" key="1">
    <source>
        <dbReference type="SAM" id="Phobius"/>
    </source>
</evidence>
<organism evidence="2 3">
    <name type="scientific">Apiospora aurea</name>
    <dbReference type="NCBI Taxonomy" id="335848"/>
    <lineage>
        <taxon>Eukaryota</taxon>
        <taxon>Fungi</taxon>
        <taxon>Dikarya</taxon>
        <taxon>Ascomycota</taxon>
        <taxon>Pezizomycotina</taxon>
        <taxon>Sordariomycetes</taxon>
        <taxon>Xylariomycetidae</taxon>
        <taxon>Amphisphaeriales</taxon>
        <taxon>Apiosporaceae</taxon>
        <taxon>Apiospora</taxon>
    </lineage>
</organism>
<name>A0ABR1Q9I7_9PEZI</name>
<dbReference type="GeneID" id="92078916"/>
<feature type="transmembrane region" description="Helical" evidence="1">
    <location>
        <begin position="229"/>
        <end position="251"/>
    </location>
</feature>
<dbReference type="EMBL" id="JAQQWE010000006">
    <property type="protein sequence ID" value="KAK7948746.1"/>
    <property type="molecule type" value="Genomic_DNA"/>
</dbReference>
<dbReference type="RefSeq" id="XP_066698252.1">
    <property type="nucleotide sequence ID" value="XM_066845854.1"/>
</dbReference>